<dbReference type="AlphaFoldDB" id="A0AAE3E2I6"/>
<feature type="transmembrane region" description="Helical" evidence="1">
    <location>
        <begin position="25"/>
        <end position="48"/>
    </location>
</feature>
<dbReference type="EMBL" id="JAJEQN010000004">
    <property type="protein sequence ID" value="MCC2220519.1"/>
    <property type="molecule type" value="Genomic_DNA"/>
</dbReference>
<evidence type="ECO:0000313" key="2">
    <source>
        <dbReference type="EMBL" id="MCC2220519.1"/>
    </source>
</evidence>
<feature type="transmembrane region" description="Helical" evidence="1">
    <location>
        <begin position="112"/>
        <end position="135"/>
    </location>
</feature>
<keyword evidence="1" id="KW-0812">Transmembrane</keyword>
<feature type="transmembrane region" description="Helical" evidence="1">
    <location>
        <begin position="177"/>
        <end position="197"/>
    </location>
</feature>
<evidence type="ECO:0000313" key="3">
    <source>
        <dbReference type="Proteomes" id="UP001198200"/>
    </source>
</evidence>
<keyword evidence="1" id="KW-1133">Transmembrane helix</keyword>
<comment type="caution">
    <text evidence="2">The sequence shown here is derived from an EMBL/GenBank/DDBJ whole genome shotgun (WGS) entry which is preliminary data.</text>
</comment>
<feature type="transmembrane region" description="Helical" evidence="1">
    <location>
        <begin position="209"/>
        <end position="228"/>
    </location>
</feature>
<name>A0AAE3E2I6_9FIRM</name>
<keyword evidence="1" id="KW-0472">Membrane</keyword>
<protein>
    <submittedName>
        <fullName evidence="2">Uncharacterized protein</fullName>
    </submittedName>
</protein>
<dbReference type="RefSeq" id="WP_308731072.1">
    <property type="nucleotide sequence ID" value="NZ_JAJEQN010000004.1"/>
</dbReference>
<sequence>MKDGFKSATIIATLNLLSWKKDYRIWSVGTVIMVLIIRYLIGVPLYALPNGKTSTALLLPVLLADAMNSNGLLKVLIFFGGILLFCDAPFLKDNKWFLIHRAGRRGWWKGECLYIAIASFIYMAFIAVCSFLVVLPCLEWNGWGSIWEISSNKLMNYVLYSKVYPKNVISSTNVWNAAFYSYVVSSLTVMLLGYLVYAFNVITGKNWPGILAASCLVLGDPVVIYFYHEQTSWMMLFSPVNWSSIENLKKYSGEGMLTSVYVYAVSLSICAILMMVIKEKTQEMDL</sequence>
<proteinExistence type="predicted"/>
<feature type="transmembrane region" description="Helical" evidence="1">
    <location>
        <begin position="71"/>
        <end position="91"/>
    </location>
</feature>
<organism evidence="2 3">
    <name type="scientific">Anthropogastromicrobium aceti</name>
    <dbReference type="NCBI Taxonomy" id="2981768"/>
    <lineage>
        <taxon>Bacteria</taxon>
        <taxon>Bacillati</taxon>
        <taxon>Bacillota</taxon>
        <taxon>Clostridia</taxon>
        <taxon>Lachnospirales</taxon>
        <taxon>Lachnospiraceae</taxon>
        <taxon>Anthropogastromicrobium</taxon>
    </lineage>
</organism>
<evidence type="ECO:0000256" key="1">
    <source>
        <dbReference type="SAM" id="Phobius"/>
    </source>
</evidence>
<gene>
    <name evidence="2" type="ORF">LKD48_02485</name>
</gene>
<dbReference type="Proteomes" id="UP001198200">
    <property type="component" value="Unassembled WGS sequence"/>
</dbReference>
<reference evidence="2 3" key="1">
    <citation type="submission" date="2021-10" db="EMBL/GenBank/DDBJ databases">
        <title>Anaerobic single-cell dispensing facilitates the cultivation of human gut bacteria.</title>
        <authorList>
            <person name="Afrizal A."/>
        </authorList>
    </citation>
    <scope>NUCLEOTIDE SEQUENCE [LARGE SCALE GENOMIC DNA]</scope>
    <source>
        <strain evidence="2 3">CLA-AA-H224</strain>
    </source>
</reference>
<feature type="transmembrane region" description="Helical" evidence="1">
    <location>
        <begin position="260"/>
        <end position="277"/>
    </location>
</feature>
<accession>A0AAE3E2I6</accession>
<keyword evidence="3" id="KW-1185">Reference proteome</keyword>